<evidence type="ECO:0000313" key="3">
    <source>
        <dbReference type="Proteomes" id="UP000800097"/>
    </source>
</evidence>
<dbReference type="InterPro" id="IPR036527">
    <property type="entry name" value="SCP2_sterol-bd_dom_sf"/>
</dbReference>
<keyword evidence="3" id="KW-1185">Reference proteome</keyword>
<dbReference type="Pfam" id="PF02036">
    <property type="entry name" value="SCP2"/>
    <property type="match status" value="1"/>
</dbReference>
<dbReference type="OrthoDB" id="10265837at2759"/>
<dbReference type="GeneID" id="54551369"/>
<dbReference type="RefSeq" id="XP_033654489.1">
    <property type="nucleotide sequence ID" value="XM_033798194.1"/>
</dbReference>
<evidence type="ECO:0000259" key="1">
    <source>
        <dbReference type="Pfam" id="PF02036"/>
    </source>
</evidence>
<dbReference type="EMBL" id="ML986491">
    <property type="protein sequence ID" value="KAF2276950.1"/>
    <property type="molecule type" value="Genomic_DNA"/>
</dbReference>
<protein>
    <submittedName>
        <fullName evidence="2">Sterol-binding-like protein</fullName>
    </submittedName>
</protein>
<sequence length="130" mass="14041">MSLKHADFPSSTAFDAISTSLTSNPSSLQPLLKSANAIFAFELKNPAGNVEHWYIDLKETGKVGRGQTAPEGKKPTVTLVLSDKDFGELVQGKANAQKLFMAGRLKVRGDVMKATKLEPVLKKAQTQAKL</sequence>
<dbReference type="PANTHER" id="PTHR10094">
    <property type="entry name" value="STEROL CARRIER PROTEIN 2 SCP-2 FAMILY PROTEIN"/>
    <property type="match status" value="1"/>
</dbReference>
<feature type="domain" description="SCP2" evidence="1">
    <location>
        <begin position="24"/>
        <end position="122"/>
    </location>
</feature>
<dbReference type="Gene3D" id="3.30.1050.10">
    <property type="entry name" value="SCP2 sterol-binding domain"/>
    <property type="match status" value="1"/>
</dbReference>
<name>A0A6A6JJY0_WESOR</name>
<accession>A0A6A6JJY0</accession>
<reference evidence="2" key="1">
    <citation type="journal article" date="2020" name="Stud. Mycol.">
        <title>101 Dothideomycetes genomes: a test case for predicting lifestyles and emergence of pathogens.</title>
        <authorList>
            <person name="Haridas S."/>
            <person name="Albert R."/>
            <person name="Binder M."/>
            <person name="Bloem J."/>
            <person name="Labutti K."/>
            <person name="Salamov A."/>
            <person name="Andreopoulos B."/>
            <person name="Baker S."/>
            <person name="Barry K."/>
            <person name="Bills G."/>
            <person name="Bluhm B."/>
            <person name="Cannon C."/>
            <person name="Castanera R."/>
            <person name="Culley D."/>
            <person name="Daum C."/>
            <person name="Ezra D."/>
            <person name="Gonzalez J."/>
            <person name="Henrissat B."/>
            <person name="Kuo A."/>
            <person name="Liang C."/>
            <person name="Lipzen A."/>
            <person name="Lutzoni F."/>
            <person name="Magnuson J."/>
            <person name="Mondo S."/>
            <person name="Nolan M."/>
            <person name="Ohm R."/>
            <person name="Pangilinan J."/>
            <person name="Park H.-J."/>
            <person name="Ramirez L."/>
            <person name="Alfaro M."/>
            <person name="Sun H."/>
            <person name="Tritt A."/>
            <person name="Yoshinaga Y."/>
            <person name="Zwiers L.-H."/>
            <person name="Turgeon B."/>
            <person name="Goodwin S."/>
            <person name="Spatafora J."/>
            <person name="Crous P."/>
            <person name="Grigoriev I."/>
        </authorList>
    </citation>
    <scope>NUCLEOTIDE SEQUENCE</scope>
    <source>
        <strain evidence="2">CBS 379.55</strain>
    </source>
</reference>
<evidence type="ECO:0000313" key="2">
    <source>
        <dbReference type="EMBL" id="KAF2276950.1"/>
    </source>
</evidence>
<dbReference type="FunFam" id="3.30.1050.10:FF:000001">
    <property type="entry name" value="Putative Non-specific lipid-transfer protein"/>
    <property type="match status" value="1"/>
</dbReference>
<dbReference type="PANTHER" id="PTHR10094:SF25">
    <property type="entry name" value="SCP2 STEROL-BINDING DOMAIN-CONTAINING PROTEIN 1"/>
    <property type="match status" value="1"/>
</dbReference>
<organism evidence="2 3">
    <name type="scientific">Westerdykella ornata</name>
    <dbReference type="NCBI Taxonomy" id="318751"/>
    <lineage>
        <taxon>Eukaryota</taxon>
        <taxon>Fungi</taxon>
        <taxon>Dikarya</taxon>
        <taxon>Ascomycota</taxon>
        <taxon>Pezizomycotina</taxon>
        <taxon>Dothideomycetes</taxon>
        <taxon>Pleosporomycetidae</taxon>
        <taxon>Pleosporales</taxon>
        <taxon>Sporormiaceae</taxon>
        <taxon>Westerdykella</taxon>
    </lineage>
</organism>
<gene>
    <name evidence="2" type="ORF">EI97DRAFT_432569</name>
</gene>
<dbReference type="SUPFAM" id="SSF55718">
    <property type="entry name" value="SCP-like"/>
    <property type="match status" value="1"/>
</dbReference>
<dbReference type="InterPro" id="IPR003033">
    <property type="entry name" value="SCP2_sterol-bd_dom"/>
</dbReference>
<proteinExistence type="predicted"/>
<dbReference type="GO" id="GO:0005829">
    <property type="term" value="C:cytosol"/>
    <property type="evidence" value="ECO:0007669"/>
    <property type="project" value="TreeGrafter"/>
</dbReference>
<dbReference type="AlphaFoldDB" id="A0A6A6JJY0"/>
<dbReference type="Proteomes" id="UP000800097">
    <property type="component" value="Unassembled WGS sequence"/>
</dbReference>